<dbReference type="SUPFAM" id="SSF53098">
    <property type="entry name" value="Ribonuclease H-like"/>
    <property type="match status" value="1"/>
</dbReference>
<dbReference type="GO" id="GO:0046983">
    <property type="term" value="F:protein dimerization activity"/>
    <property type="evidence" value="ECO:0007669"/>
    <property type="project" value="InterPro"/>
</dbReference>
<dbReference type="EMBL" id="AJVK01010983">
    <property type="status" value="NOT_ANNOTATED_CDS"/>
    <property type="molecule type" value="Genomic_DNA"/>
</dbReference>
<evidence type="ECO:0000313" key="2">
    <source>
        <dbReference type="EnsemblMetazoa" id="PPAI001906-PA"/>
    </source>
</evidence>
<evidence type="ECO:0000259" key="1">
    <source>
        <dbReference type="Pfam" id="PF05699"/>
    </source>
</evidence>
<feature type="domain" description="HAT C-terminal dimerisation" evidence="1">
    <location>
        <begin position="53"/>
        <end position="104"/>
    </location>
</feature>
<dbReference type="Pfam" id="PF05699">
    <property type="entry name" value="Dimer_Tnp_hAT"/>
    <property type="match status" value="1"/>
</dbReference>
<dbReference type="VEuPathDB" id="VectorBase:PPAI001906"/>
<dbReference type="EnsemblMetazoa" id="PPAI001906-RA">
    <property type="protein sequence ID" value="PPAI001906-PA"/>
    <property type="gene ID" value="PPAI001906"/>
</dbReference>
<accession>A0A1B0D3I3</accession>
<organism evidence="2 3">
    <name type="scientific">Phlebotomus papatasi</name>
    <name type="common">Sandfly</name>
    <dbReference type="NCBI Taxonomy" id="29031"/>
    <lineage>
        <taxon>Eukaryota</taxon>
        <taxon>Metazoa</taxon>
        <taxon>Ecdysozoa</taxon>
        <taxon>Arthropoda</taxon>
        <taxon>Hexapoda</taxon>
        <taxon>Insecta</taxon>
        <taxon>Pterygota</taxon>
        <taxon>Neoptera</taxon>
        <taxon>Endopterygota</taxon>
        <taxon>Diptera</taxon>
        <taxon>Nematocera</taxon>
        <taxon>Psychodoidea</taxon>
        <taxon>Psychodidae</taxon>
        <taxon>Phlebotomus</taxon>
        <taxon>Phlebotomus</taxon>
    </lineage>
</organism>
<reference evidence="2" key="1">
    <citation type="submission" date="2022-08" db="UniProtKB">
        <authorList>
            <consortium name="EnsemblMetazoa"/>
        </authorList>
    </citation>
    <scope>IDENTIFICATION</scope>
    <source>
        <strain evidence="2">Israel</strain>
    </source>
</reference>
<evidence type="ECO:0000313" key="3">
    <source>
        <dbReference type="Proteomes" id="UP000092462"/>
    </source>
</evidence>
<dbReference type="Proteomes" id="UP000092462">
    <property type="component" value="Unassembled WGS sequence"/>
</dbReference>
<sequence length="107" mass="12298">MFSKEEKAKTIEYVAARVENSREREVVEDDEVEPKKSRMDTVSDFFEPSHLGELENYKALAVGDDESFALLPWWESQKKTFPKLYKLSKFIFAVPASSAPSERTSDT</sequence>
<dbReference type="InterPro" id="IPR012337">
    <property type="entry name" value="RNaseH-like_sf"/>
</dbReference>
<keyword evidence="3" id="KW-1185">Reference proteome</keyword>
<protein>
    <recommendedName>
        <fullName evidence="1">HAT C-terminal dimerisation domain-containing protein</fullName>
    </recommendedName>
</protein>
<dbReference type="AlphaFoldDB" id="A0A1B0D3I3"/>
<proteinExistence type="predicted"/>
<dbReference type="InterPro" id="IPR008906">
    <property type="entry name" value="HATC_C_dom"/>
</dbReference>
<name>A0A1B0D3I3_PHLPP</name>